<protein>
    <submittedName>
        <fullName evidence="5">Helix-turn-helix domain-containing protein</fullName>
    </submittedName>
</protein>
<evidence type="ECO:0000259" key="3">
    <source>
        <dbReference type="Pfam" id="PF04967"/>
    </source>
</evidence>
<sequence length="212" mass="24613">MSVIVEFTLDDEDFRLGQVLAEPPDMYIELERIVPTGSSLIPFLWVEGDDTETFEQRVSESEHVTSFTVLDRFDDWVLYRMEWKTEQQDVLEGLEASDAAVLEAYGNSGWTFRLRFPTHDQVSQFYNYCMEYEIPIDITRSYTLTERSDVAQQFDLSNEQREALVLALQRGYYDTPSDVTMSDLADELGISQQAVSNRIVRGTKKVFERTLR</sequence>
<keyword evidence="6" id="KW-1185">Reference proteome</keyword>
<dbReference type="InterPro" id="IPR007050">
    <property type="entry name" value="HTH_bacterioopsin"/>
</dbReference>
<proteinExistence type="predicted"/>
<dbReference type="EMBL" id="CP069188">
    <property type="protein sequence ID" value="QRV16326.1"/>
    <property type="molecule type" value="Genomic_DNA"/>
</dbReference>
<dbReference type="InterPro" id="IPR031803">
    <property type="entry name" value="BAT_GAF/HTH-assoc"/>
</dbReference>
<evidence type="ECO:0000259" key="4">
    <source>
        <dbReference type="Pfam" id="PF15915"/>
    </source>
</evidence>
<dbReference type="Pfam" id="PF04967">
    <property type="entry name" value="HTH_10"/>
    <property type="match status" value="1"/>
</dbReference>
<dbReference type="SUPFAM" id="SSF88659">
    <property type="entry name" value="Sigma3 and sigma4 domains of RNA polymerase sigma factors"/>
    <property type="match status" value="1"/>
</dbReference>
<feature type="domain" description="HTH bat-type" evidence="3">
    <location>
        <begin position="156"/>
        <end position="208"/>
    </location>
</feature>
<dbReference type="KEGG" id="hsal:JMJ58_05390"/>
<dbReference type="InterPro" id="IPR013324">
    <property type="entry name" value="RNA_pol_sigma_r3/r4-like"/>
</dbReference>
<organism evidence="5 6">
    <name type="scientific">Haloterrigena salifodinae</name>
    <dbReference type="NCBI Taxonomy" id="2675099"/>
    <lineage>
        <taxon>Archaea</taxon>
        <taxon>Methanobacteriati</taxon>
        <taxon>Methanobacteriota</taxon>
        <taxon>Stenosarchaea group</taxon>
        <taxon>Halobacteria</taxon>
        <taxon>Halobacteriales</taxon>
        <taxon>Natrialbaceae</taxon>
        <taxon>Haloterrigena</taxon>
    </lineage>
</organism>
<accession>A0A8T8E4A6</accession>
<keyword evidence="2" id="KW-0804">Transcription</keyword>
<reference evidence="5 6" key="1">
    <citation type="submission" date="2021-01" db="EMBL/GenBank/DDBJ databases">
        <title>Genome Sequence and Methylation Pattern of Haloterrigena salifodinae BOL5-1, An Extremely Halophilic Archaeon from a Bolivian Salt Mine.</title>
        <authorList>
            <person name="DasSarma P."/>
            <person name="Anton B.P."/>
            <person name="DasSarma S.L."/>
            <person name="von Ehrenheim H.A.L."/>
            <person name="Martinez F.L."/>
            <person name="Guzman D."/>
            <person name="Roberts R.J."/>
            <person name="DasSarma S."/>
        </authorList>
    </citation>
    <scope>NUCLEOTIDE SEQUENCE [LARGE SCALE GENOMIC DNA]</scope>
    <source>
        <strain evidence="5 6">BOL5-1</strain>
    </source>
</reference>
<evidence type="ECO:0000313" key="6">
    <source>
        <dbReference type="Proteomes" id="UP000637819"/>
    </source>
</evidence>
<dbReference type="Proteomes" id="UP000637819">
    <property type="component" value="Chromosome"/>
</dbReference>
<dbReference type="Pfam" id="PF15915">
    <property type="entry name" value="BAT"/>
    <property type="match status" value="1"/>
</dbReference>
<gene>
    <name evidence="5" type="ORF">JMJ58_05390</name>
</gene>
<evidence type="ECO:0000256" key="1">
    <source>
        <dbReference type="ARBA" id="ARBA00023015"/>
    </source>
</evidence>
<feature type="domain" description="Bacterioopsin transcriptional activator GAF and HTH associated" evidence="4">
    <location>
        <begin position="4"/>
        <end position="137"/>
    </location>
</feature>
<dbReference type="PANTHER" id="PTHR34236">
    <property type="entry name" value="DIMETHYL SULFOXIDE REDUCTASE TRANSCRIPTIONAL ACTIVATOR"/>
    <property type="match status" value="1"/>
</dbReference>
<dbReference type="AlphaFoldDB" id="A0A8T8E4A6"/>
<evidence type="ECO:0000256" key="2">
    <source>
        <dbReference type="ARBA" id="ARBA00023163"/>
    </source>
</evidence>
<evidence type="ECO:0000313" key="5">
    <source>
        <dbReference type="EMBL" id="QRV16326.1"/>
    </source>
</evidence>
<keyword evidence="1" id="KW-0805">Transcription regulation</keyword>
<dbReference type="OrthoDB" id="156233at2157"/>
<dbReference type="GeneID" id="62874536"/>
<name>A0A8T8E4A6_9EURY</name>
<dbReference type="PANTHER" id="PTHR34236:SF1">
    <property type="entry name" value="DIMETHYL SULFOXIDE REDUCTASE TRANSCRIPTIONAL ACTIVATOR"/>
    <property type="match status" value="1"/>
</dbReference>
<dbReference type="RefSeq" id="WP_204748634.1">
    <property type="nucleotide sequence ID" value="NZ_CP069188.1"/>
</dbReference>